<dbReference type="Proteomes" id="UP000322873">
    <property type="component" value="Unassembled WGS sequence"/>
</dbReference>
<evidence type="ECO:0000313" key="1">
    <source>
        <dbReference type="EMBL" id="KAA8575906.1"/>
    </source>
</evidence>
<dbReference type="AlphaFoldDB" id="A0A5M9K6R7"/>
<sequence>MLQIVNKICATDECKIASQSEHYPNTKESSWSIRMIYDVDVPIIKKLMQSKVMGQGGKVWVGFLTDYERLPQSFSEAPQLAFGIKDESELGA</sequence>
<gene>
    <name evidence="1" type="ORF">EYC84_006071</name>
</gene>
<protein>
    <submittedName>
        <fullName evidence="1">Uncharacterized protein</fullName>
    </submittedName>
</protein>
<reference evidence="1 2" key="1">
    <citation type="submission" date="2019-06" db="EMBL/GenBank/DDBJ databases">
        <title>Genome Sequence of the Brown Rot Fungal Pathogen Monilinia fructicola.</title>
        <authorList>
            <person name="De Miccolis Angelini R.M."/>
            <person name="Landi L."/>
            <person name="Abate D."/>
            <person name="Pollastro S."/>
            <person name="Romanazzi G."/>
            <person name="Faretra F."/>
        </authorList>
    </citation>
    <scope>NUCLEOTIDE SEQUENCE [LARGE SCALE GENOMIC DNA]</scope>
    <source>
        <strain evidence="1 2">Mfrc123</strain>
    </source>
</reference>
<comment type="caution">
    <text evidence="1">The sequence shown here is derived from an EMBL/GenBank/DDBJ whole genome shotgun (WGS) entry which is preliminary data.</text>
</comment>
<proteinExistence type="predicted"/>
<organism evidence="1 2">
    <name type="scientific">Monilinia fructicola</name>
    <name type="common">Brown rot fungus</name>
    <name type="synonym">Ciboria fructicola</name>
    <dbReference type="NCBI Taxonomy" id="38448"/>
    <lineage>
        <taxon>Eukaryota</taxon>
        <taxon>Fungi</taxon>
        <taxon>Dikarya</taxon>
        <taxon>Ascomycota</taxon>
        <taxon>Pezizomycotina</taxon>
        <taxon>Leotiomycetes</taxon>
        <taxon>Helotiales</taxon>
        <taxon>Sclerotiniaceae</taxon>
        <taxon>Monilinia</taxon>
    </lineage>
</organism>
<name>A0A5M9K6R7_MONFR</name>
<keyword evidence="2" id="KW-1185">Reference proteome</keyword>
<accession>A0A5M9K6R7</accession>
<evidence type="ECO:0000313" key="2">
    <source>
        <dbReference type="Proteomes" id="UP000322873"/>
    </source>
</evidence>
<dbReference type="EMBL" id="VICG01000001">
    <property type="protein sequence ID" value="KAA8575906.1"/>
    <property type="molecule type" value="Genomic_DNA"/>
</dbReference>